<reference evidence="2 3" key="1">
    <citation type="submission" date="2014-04" db="EMBL/GenBank/DDBJ databases">
        <title>Genome assembly of Hyalangium minutum DSM 14724.</title>
        <authorList>
            <person name="Sharma G."/>
            <person name="Subramanian S."/>
        </authorList>
    </citation>
    <scope>NUCLEOTIDE SEQUENCE [LARGE SCALE GENOMIC DNA]</scope>
    <source>
        <strain evidence="2 3">DSM 14724</strain>
    </source>
</reference>
<sequence length="38" mass="4218">MSTAWQLRHDRPTSTCGSPNRSSCWTGSGSARRGPIRR</sequence>
<gene>
    <name evidence="2" type="ORF">DB31_0304</name>
</gene>
<dbReference type="EMBL" id="JMCB01000001">
    <property type="protein sequence ID" value="KFE72043.1"/>
    <property type="molecule type" value="Genomic_DNA"/>
</dbReference>
<accession>A0A085WWI0</accession>
<proteinExistence type="predicted"/>
<feature type="compositionally biased region" description="Polar residues" evidence="1">
    <location>
        <begin position="13"/>
        <end position="29"/>
    </location>
</feature>
<evidence type="ECO:0000313" key="3">
    <source>
        <dbReference type="Proteomes" id="UP000028725"/>
    </source>
</evidence>
<protein>
    <submittedName>
        <fullName evidence="2">Uncharacterized protein</fullName>
    </submittedName>
</protein>
<dbReference type="STRING" id="394096.DB31_0304"/>
<name>A0A085WWI0_9BACT</name>
<feature type="region of interest" description="Disordered" evidence="1">
    <location>
        <begin position="1"/>
        <end position="38"/>
    </location>
</feature>
<comment type="caution">
    <text evidence="2">The sequence shown here is derived from an EMBL/GenBank/DDBJ whole genome shotgun (WGS) entry which is preliminary data.</text>
</comment>
<dbReference type="AlphaFoldDB" id="A0A085WWI0"/>
<keyword evidence="3" id="KW-1185">Reference proteome</keyword>
<organism evidence="2 3">
    <name type="scientific">Hyalangium minutum</name>
    <dbReference type="NCBI Taxonomy" id="394096"/>
    <lineage>
        <taxon>Bacteria</taxon>
        <taxon>Pseudomonadati</taxon>
        <taxon>Myxococcota</taxon>
        <taxon>Myxococcia</taxon>
        <taxon>Myxococcales</taxon>
        <taxon>Cystobacterineae</taxon>
        <taxon>Archangiaceae</taxon>
        <taxon>Hyalangium</taxon>
    </lineage>
</organism>
<dbReference type="Proteomes" id="UP000028725">
    <property type="component" value="Unassembled WGS sequence"/>
</dbReference>
<evidence type="ECO:0000313" key="2">
    <source>
        <dbReference type="EMBL" id="KFE72043.1"/>
    </source>
</evidence>
<evidence type="ECO:0000256" key="1">
    <source>
        <dbReference type="SAM" id="MobiDB-lite"/>
    </source>
</evidence>